<feature type="disulfide bond" evidence="3">
    <location>
        <begin position="498"/>
        <end position="512"/>
    </location>
</feature>
<dbReference type="PROSITE" id="PS50941">
    <property type="entry name" value="CHIT_BIND_I_2"/>
    <property type="match status" value="3"/>
</dbReference>
<dbReference type="STRING" id="1450538.A0A2V5GXP8"/>
<feature type="disulfide bond" evidence="3">
    <location>
        <begin position="551"/>
        <end position="565"/>
    </location>
</feature>
<reference evidence="7 8" key="1">
    <citation type="submission" date="2018-02" db="EMBL/GenBank/DDBJ databases">
        <title>The genomes of Aspergillus section Nigri reveals drivers in fungal speciation.</title>
        <authorList>
            <consortium name="DOE Joint Genome Institute"/>
            <person name="Vesth T.C."/>
            <person name="Nybo J."/>
            <person name="Theobald S."/>
            <person name="Brandl J."/>
            <person name="Frisvad J.C."/>
            <person name="Nielsen K.F."/>
            <person name="Lyhne E.K."/>
            <person name="Kogle M.E."/>
            <person name="Kuo A."/>
            <person name="Riley R."/>
            <person name="Clum A."/>
            <person name="Nolan M."/>
            <person name="Lipzen A."/>
            <person name="Salamov A."/>
            <person name="Henrissat B."/>
            <person name="Wiebenga A."/>
            <person name="De vries R.P."/>
            <person name="Grigoriev I.V."/>
            <person name="Mortensen U.H."/>
            <person name="Andersen M.R."/>
            <person name="Baker S.E."/>
        </authorList>
    </citation>
    <scope>NUCLEOTIDE SEQUENCE [LARGE SCALE GENOMIC DNA]</scope>
    <source>
        <strain evidence="7 8">CBS 115571</strain>
    </source>
</reference>
<evidence type="ECO:0000313" key="7">
    <source>
        <dbReference type="EMBL" id="PYI16225.1"/>
    </source>
</evidence>
<keyword evidence="2" id="KW-0843">Virulence</keyword>
<dbReference type="Gene3D" id="3.30.60.10">
    <property type="entry name" value="Endochitinase-like"/>
    <property type="match status" value="3"/>
</dbReference>
<evidence type="ECO:0000256" key="3">
    <source>
        <dbReference type="PROSITE-ProRule" id="PRU00261"/>
    </source>
</evidence>
<dbReference type="OMA" id="WRQRLMS"/>
<dbReference type="CDD" id="cd00118">
    <property type="entry name" value="LysM"/>
    <property type="match status" value="1"/>
</dbReference>
<dbReference type="InterPro" id="IPR036779">
    <property type="entry name" value="LysM_dom_sf"/>
</dbReference>
<keyword evidence="4" id="KW-0732">Signal</keyword>
<evidence type="ECO:0000256" key="4">
    <source>
        <dbReference type="SAM" id="SignalP"/>
    </source>
</evidence>
<feature type="chain" id="PRO_5016104352" evidence="4">
    <location>
        <begin position="23"/>
        <end position="632"/>
    </location>
</feature>
<feature type="domain" description="LysM" evidence="6">
    <location>
        <begin position="421"/>
        <end position="467"/>
    </location>
</feature>
<name>A0A2V5GXP8_ASPV1</name>
<evidence type="ECO:0000313" key="8">
    <source>
        <dbReference type="Proteomes" id="UP000249829"/>
    </source>
</evidence>
<evidence type="ECO:0000256" key="2">
    <source>
        <dbReference type="ARBA" id="ARBA00023026"/>
    </source>
</evidence>
<dbReference type="InterPro" id="IPR018392">
    <property type="entry name" value="LysM"/>
</dbReference>
<dbReference type="Proteomes" id="UP000249829">
    <property type="component" value="Unassembled WGS sequence"/>
</dbReference>
<evidence type="ECO:0000259" key="6">
    <source>
        <dbReference type="PROSITE" id="PS51782"/>
    </source>
</evidence>
<keyword evidence="3" id="KW-1015">Disulfide bond</keyword>
<feature type="domain" description="Chitin-binding type-1" evidence="5">
    <location>
        <begin position="478"/>
        <end position="524"/>
    </location>
</feature>
<dbReference type="InterPro" id="IPR052210">
    <property type="entry name" value="LysM1-like"/>
</dbReference>
<dbReference type="PANTHER" id="PTHR34997:SF1">
    <property type="entry name" value="PEPTIDOGLYCAN-BINDING LYSIN DOMAIN"/>
    <property type="match status" value="1"/>
</dbReference>
<dbReference type="SMART" id="SM00257">
    <property type="entry name" value="LysM"/>
    <property type="match status" value="1"/>
</dbReference>
<dbReference type="InterPro" id="IPR036861">
    <property type="entry name" value="Endochitinase-like_sf"/>
</dbReference>
<dbReference type="AlphaFoldDB" id="A0A2V5GXP8"/>
<dbReference type="PROSITE" id="PS51782">
    <property type="entry name" value="LYSM"/>
    <property type="match status" value="1"/>
</dbReference>
<dbReference type="SUPFAM" id="SSF54106">
    <property type="entry name" value="LysM domain"/>
    <property type="match status" value="1"/>
</dbReference>
<dbReference type="EMBL" id="KZ825172">
    <property type="protein sequence ID" value="PYI16225.1"/>
    <property type="molecule type" value="Genomic_DNA"/>
</dbReference>
<dbReference type="GO" id="GO:0008061">
    <property type="term" value="F:chitin binding"/>
    <property type="evidence" value="ECO:0007669"/>
    <property type="project" value="UniProtKB-UniRule"/>
</dbReference>
<dbReference type="PANTHER" id="PTHR34997">
    <property type="entry name" value="AM15"/>
    <property type="match status" value="1"/>
</dbReference>
<feature type="signal peptide" evidence="4">
    <location>
        <begin position="1"/>
        <end position="22"/>
    </location>
</feature>
<dbReference type="InterPro" id="IPR001002">
    <property type="entry name" value="Chitin-bd_1"/>
</dbReference>
<organism evidence="7 8">
    <name type="scientific">Aspergillus violaceofuscus (strain CBS 115571)</name>
    <dbReference type="NCBI Taxonomy" id="1450538"/>
    <lineage>
        <taxon>Eukaryota</taxon>
        <taxon>Fungi</taxon>
        <taxon>Dikarya</taxon>
        <taxon>Ascomycota</taxon>
        <taxon>Pezizomycotina</taxon>
        <taxon>Eurotiomycetes</taxon>
        <taxon>Eurotiomycetidae</taxon>
        <taxon>Eurotiales</taxon>
        <taxon>Aspergillaceae</taxon>
        <taxon>Aspergillus</taxon>
    </lineage>
</organism>
<protein>
    <submittedName>
        <fullName evidence="7">Carbohydrate-binding module family 18 protein</fullName>
    </submittedName>
</protein>
<dbReference type="SMART" id="SM00270">
    <property type="entry name" value="ChtBD1"/>
    <property type="match status" value="3"/>
</dbReference>
<comment type="caution">
    <text evidence="3">Lacks conserved residue(s) required for the propagation of feature annotation.</text>
</comment>
<proteinExistence type="predicted"/>
<keyword evidence="8" id="KW-1185">Reference proteome</keyword>
<evidence type="ECO:0000259" key="5">
    <source>
        <dbReference type="PROSITE" id="PS50941"/>
    </source>
</evidence>
<evidence type="ECO:0000256" key="1">
    <source>
        <dbReference type="ARBA" id="ARBA00022669"/>
    </source>
</evidence>
<dbReference type="Gene3D" id="3.10.350.10">
    <property type="entry name" value="LysM domain"/>
    <property type="match status" value="2"/>
</dbReference>
<feature type="disulfide bond" evidence="3">
    <location>
        <begin position="606"/>
        <end position="620"/>
    </location>
</feature>
<dbReference type="SUPFAM" id="SSF57016">
    <property type="entry name" value="Plant lectins/antimicrobial peptides"/>
    <property type="match status" value="3"/>
</dbReference>
<sequence length="632" mass="66964">MARAQNLITGALFLQLGLVVLAQGTSFSLYAAFETSYLADALGISTQCMQALNTTLDCDKKTAINAASGPDSFSWNQQNLTDLCTSACHNSLTAWMSAVDTQCDGQTMITTGGLMTLAKMTPTLWNDGYDLVCLQSSSSDWCYLESQKWQGADYIRYEGNACENADAADNPAHCLDPTWTTRNFTSEMKMITNMYDQSTVCSECFVKMWRQRLMSPNLPSGEFGQYLLSQYDNIQQNCSASFPVTTYSTRLLATATKTITGTGVGAAATATAATSSSCLGQLVQPRKLFYCPDLTDTYNVSTGTAYHITGDNSGCQFTEPICLPLPCELDTVYLNPTCADLAARYSTDNNEVTVTQFLSWNPFIQGSCGSLYTGQRVCKSPPGGRFNATAVIYAPTTAGSYYTTASPAEPTQPGATADCGLYYQVASGDTCNSIALRFGLTFAELQQLNVDITDTCSNLWLGYDICVAPVTKAPLSTDGRCGPSFNQTTCPGTAFGDCCNSNGWCGSTFEYCGVDTCISGDCDKASGATIDGTCGPDHSYMTCTNPDFGSCCSIYGYCGSGSDFCGAGNCYSGSCEADVGGPSINGECGPNFAGNKTCTGTQFGSCCSVAGYCGSSEEYCGAGSCYSGACLW</sequence>
<gene>
    <name evidence="7" type="ORF">BO99DRAFT_466229</name>
</gene>
<feature type="domain" description="Chitin-binding type-1" evidence="5">
    <location>
        <begin position="585"/>
        <end position="632"/>
    </location>
</feature>
<feature type="domain" description="Chitin-binding type-1" evidence="5">
    <location>
        <begin position="531"/>
        <end position="577"/>
    </location>
</feature>
<keyword evidence="1 3" id="KW-0147">Chitin-binding</keyword>
<dbReference type="Pfam" id="PF00187">
    <property type="entry name" value="Chitin_bind_1"/>
    <property type="match status" value="1"/>
</dbReference>
<accession>A0A2V5GXP8</accession>
<dbReference type="Pfam" id="PF01476">
    <property type="entry name" value="LysM"/>
    <property type="match status" value="2"/>
</dbReference>